<dbReference type="OrthoDB" id="150975at2"/>
<sequence>MPKQSLAIDYYVRDIEQLYDNDLIQRCLQAIAERGYHMVADSERSATFDTWYDIVSQLERTRNDASVPVDPDPIFTPGSTAALEDEIRSYCTNRDDYLPIRVYSTARSGASLGFDFLLSLAPEDGLLNASIEDIYFTRITDNPQENVQAYEHWLEILQILYTVWHPIYAHLTGEEGPYIDQEEARALDIQWLYDINFLSPELVDRFGRERVLATPAWRIQTLDDNGVLIVPKLYYGSDDAHSREAAASHLGLPTEFSEE</sequence>
<keyword evidence="2" id="KW-1185">Reference proteome</keyword>
<dbReference type="RefSeq" id="WP_126630279.1">
    <property type="nucleotide sequence ID" value="NZ_BIFT01000002.1"/>
</dbReference>
<gene>
    <name evidence="1" type="ORF">KDA_56070</name>
</gene>
<reference evidence="2" key="1">
    <citation type="submission" date="2018-12" db="EMBL/GenBank/DDBJ databases">
        <title>Tengunoibacter tsumagoiensis gen. nov., sp. nov., Dictyobacter kobayashii sp. nov., D. alpinus sp. nov., and D. joshuensis sp. nov. and description of Dictyobacteraceae fam. nov. within the order Ktedonobacterales isolated from Tengu-no-mugimeshi.</title>
        <authorList>
            <person name="Wang C.M."/>
            <person name="Zheng Y."/>
            <person name="Sakai Y."/>
            <person name="Toyoda A."/>
            <person name="Minakuchi Y."/>
            <person name="Abe K."/>
            <person name="Yokota A."/>
            <person name="Yabe S."/>
        </authorList>
    </citation>
    <scope>NUCLEOTIDE SEQUENCE [LARGE SCALE GENOMIC DNA]</scope>
    <source>
        <strain evidence="2">Uno16</strain>
    </source>
</reference>
<comment type="caution">
    <text evidence="1">The sequence shown here is derived from an EMBL/GenBank/DDBJ whole genome shotgun (WGS) entry which is preliminary data.</text>
</comment>
<name>A0A402BFF4_9CHLR</name>
<dbReference type="Proteomes" id="UP000287171">
    <property type="component" value="Unassembled WGS sequence"/>
</dbReference>
<protein>
    <submittedName>
        <fullName evidence="1">Uncharacterized protein</fullName>
    </submittedName>
</protein>
<organism evidence="1 2">
    <name type="scientific">Dictyobacter alpinus</name>
    <dbReference type="NCBI Taxonomy" id="2014873"/>
    <lineage>
        <taxon>Bacteria</taxon>
        <taxon>Bacillati</taxon>
        <taxon>Chloroflexota</taxon>
        <taxon>Ktedonobacteria</taxon>
        <taxon>Ktedonobacterales</taxon>
        <taxon>Dictyobacteraceae</taxon>
        <taxon>Dictyobacter</taxon>
    </lineage>
</organism>
<evidence type="ECO:0000313" key="2">
    <source>
        <dbReference type="Proteomes" id="UP000287171"/>
    </source>
</evidence>
<dbReference type="AlphaFoldDB" id="A0A402BFF4"/>
<proteinExistence type="predicted"/>
<evidence type="ECO:0000313" key="1">
    <source>
        <dbReference type="EMBL" id="GCE30123.1"/>
    </source>
</evidence>
<accession>A0A402BFF4</accession>
<dbReference type="EMBL" id="BIFT01000002">
    <property type="protein sequence ID" value="GCE30123.1"/>
    <property type="molecule type" value="Genomic_DNA"/>
</dbReference>